<reference evidence="7" key="2">
    <citation type="journal article" date="2023" name="Int. J. Mol. Sci.">
        <title>De Novo Assembly and Annotation of 11 Diverse Shrub Willow (Salix) Genomes Reveals Novel Gene Organization in Sex-Linked Regions.</title>
        <authorList>
            <person name="Hyden B."/>
            <person name="Feng K."/>
            <person name="Yates T.B."/>
            <person name="Jawdy S."/>
            <person name="Cereghino C."/>
            <person name="Smart L.B."/>
            <person name="Muchero W."/>
        </authorList>
    </citation>
    <scope>NUCLEOTIDE SEQUENCE</scope>
    <source>
        <tissue evidence="7">Shoot tip</tissue>
    </source>
</reference>
<protein>
    <submittedName>
        <fullName evidence="7">GOLGIN CANDIDATE 1</fullName>
    </submittedName>
</protein>
<accession>A0A9Q1A669</accession>
<reference evidence="7" key="1">
    <citation type="submission" date="2022-11" db="EMBL/GenBank/DDBJ databases">
        <authorList>
            <person name="Hyden B.L."/>
            <person name="Feng K."/>
            <person name="Yates T."/>
            <person name="Jawdy S."/>
            <person name="Smart L.B."/>
            <person name="Muchero W."/>
        </authorList>
    </citation>
    <scope>NUCLEOTIDE SEQUENCE</scope>
    <source>
        <tissue evidence="7">Shoot tip</tissue>
    </source>
</reference>
<keyword evidence="3" id="KW-1133">Transmembrane helix</keyword>
<comment type="subcellular location">
    <subcellularLocation>
        <location evidence="1">Golgi apparatus membrane</location>
        <topology evidence="1">Single-pass membrane protein</topology>
    </subcellularLocation>
</comment>
<dbReference type="PANTHER" id="PTHR13815:SF7">
    <property type="entry name" value="GOLGIN SUBFAMILY A MEMBER 5"/>
    <property type="match status" value="1"/>
</dbReference>
<evidence type="ECO:0000256" key="2">
    <source>
        <dbReference type="ARBA" id="ARBA00022692"/>
    </source>
</evidence>
<evidence type="ECO:0000313" key="7">
    <source>
        <dbReference type="EMBL" id="KAJ6759389.1"/>
    </source>
</evidence>
<dbReference type="GO" id="GO:0000301">
    <property type="term" value="P:retrograde transport, vesicle recycling within Golgi"/>
    <property type="evidence" value="ECO:0007669"/>
    <property type="project" value="TreeGrafter"/>
</dbReference>
<proteinExistence type="predicted"/>
<dbReference type="AlphaFoldDB" id="A0A9Q1A669"/>
<dbReference type="GO" id="GO:0000139">
    <property type="term" value="C:Golgi membrane"/>
    <property type="evidence" value="ECO:0007669"/>
    <property type="project" value="UniProtKB-SubCell"/>
</dbReference>
<dbReference type="InterPro" id="IPR019177">
    <property type="entry name" value="Golgin_subfamily_A_member_5"/>
</dbReference>
<evidence type="ECO:0000256" key="1">
    <source>
        <dbReference type="ARBA" id="ARBA00004194"/>
    </source>
</evidence>
<keyword evidence="8" id="KW-1185">Reference proteome</keyword>
<evidence type="ECO:0000256" key="3">
    <source>
        <dbReference type="ARBA" id="ARBA00022989"/>
    </source>
</evidence>
<dbReference type="GO" id="GO:0007030">
    <property type="term" value="P:Golgi organization"/>
    <property type="evidence" value="ECO:0007669"/>
    <property type="project" value="InterPro"/>
</dbReference>
<sequence>MESIMRNRELTETRMMQALREELASVERRAEEERTAHNATKMAAMEREVELEHRAVESSTVLAKMQ</sequence>
<comment type="caution">
    <text evidence="7">The sequence shown here is derived from an EMBL/GenBank/DDBJ whole genome shotgun (WGS) entry which is preliminary data.</text>
</comment>
<organism evidence="7 8">
    <name type="scientific">Salix koriyanagi</name>
    <dbReference type="NCBI Taxonomy" id="2511006"/>
    <lineage>
        <taxon>Eukaryota</taxon>
        <taxon>Viridiplantae</taxon>
        <taxon>Streptophyta</taxon>
        <taxon>Embryophyta</taxon>
        <taxon>Tracheophyta</taxon>
        <taxon>Spermatophyta</taxon>
        <taxon>Magnoliopsida</taxon>
        <taxon>eudicotyledons</taxon>
        <taxon>Gunneridae</taxon>
        <taxon>Pentapetalae</taxon>
        <taxon>rosids</taxon>
        <taxon>fabids</taxon>
        <taxon>Malpighiales</taxon>
        <taxon>Salicaceae</taxon>
        <taxon>Saliceae</taxon>
        <taxon>Salix</taxon>
    </lineage>
</organism>
<evidence type="ECO:0000313" key="8">
    <source>
        <dbReference type="Proteomes" id="UP001151752"/>
    </source>
</evidence>
<keyword evidence="6" id="KW-0472">Membrane</keyword>
<dbReference type="EMBL" id="JAPFFM010000006">
    <property type="protein sequence ID" value="KAJ6759389.1"/>
    <property type="molecule type" value="Genomic_DNA"/>
</dbReference>
<gene>
    <name evidence="7" type="ORF">OIU74_025967</name>
</gene>
<keyword evidence="2" id="KW-0812">Transmembrane</keyword>
<dbReference type="PANTHER" id="PTHR13815">
    <property type="entry name" value="GOLGIN-84"/>
    <property type="match status" value="1"/>
</dbReference>
<name>A0A9Q1A669_9ROSI</name>
<dbReference type="GO" id="GO:0031985">
    <property type="term" value="C:Golgi cisterna"/>
    <property type="evidence" value="ECO:0007669"/>
    <property type="project" value="TreeGrafter"/>
</dbReference>
<keyword evidence="5" id="KW-0175">Coiled coil</keyword>
<keyword evidence="4" id="KW-0333">Golgi apparatus</keyword>
<feature type="non-terminal residue" evidence="7">
    <location>
        <position position="1"/>
    </location>
</feature>
<evidence type="ECO:0000256" key="6">
    <source>
        <dbReference type="ARBA" id="ARBA00023136"/>
    </source>
</evidence>
<dbReference type="Proteomes" id="UP001151752">
    <property type="component" value="Chromosome 18"/>
</dbReference>
<evidence type="ECO:0000256" key="4">
    <source>
        <dbReference type="ARBA" id="ARBA00023034"/>
    </source>
</evidence>
<evidence type="ECO:0000256" key="5">
    <source>
        <dbReference type="ARBA" id="ARBA00023054"/>
    </source>
</evidence>